<sequence>MYRKINSVRLAQFGGQFFGLCLFQLGDANSILCECATYLIVSVVVIGPDGFHQLSQSTFVFPNKAEGKMGVIGLSVTLPEGSSDSLFSSNTNLLPQTT</sequence>
<reference evidence="1" key="2">
    <citation type="submission" date="2025-09" db="UniProtKB">
        <authorList>
            <consortium name="Ensembl"/>
        </authorList>
    </citation>
    <scope>IDENTIFICATION</scope>
</reference>
<name>A0A8C6FA20_MONMO</name>
<keyword evidence="2" id="KW-1185">Reference proteome</keyword>
<dbReference type="GeneTree" id="ENSGT00990000204427"/>
<protein>
    <submittedName>
        <fullName evidence="1">Uncharacterized protein</fullName>
    </submittedName>
</protein>
<proteinExistence type="predicted"/>
<dbReference type="Proteomes" id="UP000694561">
    <property type="component" value="Unplaced"/>
</dbReference>
<evidence type="ECO:0000313" key="1">
    <source>
        <dbReference type="Ensembl" id="ENSMMNP00015020601.1"/>
    </source>
</evidence>
<organism evidence="1 2">
    <name type="scientific">Monodon monoceros</name>
    <name type="common">Narwhal</name>
    <name type="synonym">Ceratodon monodon</name>
    <dbReference type="NCBI Taxonomy" id="40151"/>
    <lineage>
        <taxon>Eukaryota</taxon>
        <taxon>Metazoa</taxon>
        <taxon>Chordata</taxon>
        <taxon>Craniata</taxon>
        <taxon>Vertebrata</taxon>
        <taxon>Euteleostomi</taxon>
        <taxon>Mammalia</taxon>
        <taxon>Eutheria</taxon>
        <taxon>Laurasiatheria</taxon>
        <taxon>Artiodactyla</taxon>
        <taxon>Whippomorpha</taxon>
        <taxon>Cetacea</taxon>
        <taxon>Odontoceti</taxon>
        <taxon>Monodontidae</taxon>
        <taxon>Monodon</taxon>
    </lineage>
</organism>
<reference evidence="1" key="1">
    <citation type="submission" date="2025-08" db="UniProtKB">
        <authorList>
            <consortium name="Ensembl"/>
        </authorList>
    </citation>
    <scope>IDENTIFICATION</scope>
</reference>
<dbReference type="Ensembl" id="ENSMMNT00015022648.1">
    <property type="protein sequence ID" value="ENSMMNP00015020601.1"/>
    <property type="gene ID" value="ENSMMNG00015015148.1"/>
</dbReference>
<dbReference type="AlphaFoldDB" id="A0A8C6FA20"/>
<accession>A0A8C6FA20</accession>
<evidence type="ECO:0000313" key="2">
    <source>
        <dbReference type="Proteomes" id="UP000694561"/>
    </source>
</evidence>